<feature type="domain" description="Fe/B12 periplasmic-binding" evidence="2">
    <location>
        <begin position="29"/>
        <end position="281"/>
    </location>
</feature>
<gene>
    <name evidence="3" type="ORF">HEQ75_03865</name>
</gene>
<dbReference type="Gene3D" id="3.40.50.1980">
    <property type="entry name" value="Nitrogenase molybdenum iron protein domain"/>
    <property type="match status" value="2"/>
</dbReference>
<organism evidence="3 4">
    <name type="scientific">Falsiroseomonas selenitidurans</name>
    <dbReference type="NCBI Taxonomy" id="2716335"/>
    <lineage>
        <taxon>Bacteria</taxon>
        <taxon>Pseudomonadati</taxon>
        <taxon>Pseudomonadota</taxon>
        <taxon>Alphaproteobacteria</taxon>
        <taxon>Acetobacterales</taxon>
        <taxon>Roseomonadaceae</taxon>
        <taxon>Falsiroseomonas</taxon>
    </lineage>
</organism>
<dbReference type="Proteomes" id="UP000787635">
    <property type="component" value="Unassembled WGS sequence"/>
</dbReference>
<sequence>MRRRHLLGLAAALPAALPPAIPATAAGRRLVTVGGAVTETVFALGAGDAVVAVDSTSLFPAAARRLPQIGYLRALAPEGLVSLDPDLLLLSDQAGPPQALAVLRAAGAKLAVVPDGAGGAAVATKIRAIGQALGLDGAGLAEAVAADWAALDAPVAALRPLRAIFVLSAARGAPLVAGRDTHADALLAAAGAVNCVRDFTGYRPLSAESAALLAPDVVVMMDHAVAEAGGAAAVLRVSALAVTPAGAAGRLLAVDGAYMLGFGPRAAHARRDLAALLHPGAALPALPARAWV</sequence>
<evidence type="ECO:0000259" key="2">
    <source>
        <dbReference type="PROSITE" id="PS50983"/>
    </source>
</evidence>
<keyword evidence="4" id="KW-1185">Reference proteome</keyword>
<evidence type="ECO:0000313" key="3">
    <source>
        <dbReference type="EMBL" id="NKC29985.1"/>
    </source>
</evidence>
<dbReference type="PROSITE" id="PS50983">
    <property type="entry name" value="FE_B12_PBP"/>
    <property type="match status" value="1"/>
</dbReference>
<dbReference type="Pfam" id="PF01497">
    <property type="entry name" value="Peripla_BP_2"/>
    <property type="match status" value="1"/>
</dbReference>
<reference evidence="3 4" key="1">
    <citation type="submission" date="2020-03" db="EMBL/GenBank/DDBJ databases">
        <title>Roseomonas selenitidurans sp. nov. isolated from urban soil.</title>
        <authorList>
            <person name="Liu H."/>
        </authorList>
    </citation>
    <scope>NUCLEOTIDE SEQUENCE [LARGE SCALE GENOMIC DNA]</scope>
    <source>
        <strain evidence="3 4">BU-1</strain>
    </source>
</reference>
<accession>A0ABX1E023</accession>
<feature type="signal peptide" evidence="1">
    <location>
        <begin position="1"/>
        <end position="25"/>
    </location>
</feature>
<evidence type="ECO:0000313" key="4">
    <source>
        <dbReference type="Proteomes" id="UP000787635"/>
    </source>
</evidence>
<dbReference type="SUPFAM" id="SSF53807">
    <property type="entry name" value="Helical backbone' metal receptor"/>
    <property type="match status" value="1"/>
</dbReference>
<dbReference type="PANTHER" id="PTHR30535:SF4">
    <property type="entry name" value="HEMIN-BINDING PERIPLASMIC PROTEIN HMUT"/>
    <property type="match status" value="1"/>
</dbReference>
<dbReference type="EMBL" id="JAAVNE010000004">
    <property type="protein sequence ID" value="NKC29985.1"/>
    <property type="molecule type" value="Genomic_DNA"/>
</dbReference>
<protein>
    <submittedName>
        <fullName evidence="3">ABC transporter substrate-binding protein</fullName>
    </submittedName>
</protein>
<dbReference type="InterPro" id="IPR002491">
    <property type="entry name" value="ABC_transptr_periplasmic_BD"/>
</dbReference>
<dbReference type="InterPro" id="IPR050902">
    <property type="entry name" value="ABC_Transporter_SBP"/>
</dbReference>
<keyword evidence="1" id="KW-0732">Signal</keyword>
<dbReference type="PANTHER" id="PTHR30535">
    <property type="entry name" value="VITAMIN B12-BINDING PROTEIN"/>
    <property type="match status" value="1"/>
</dbReference>
<comment type="caution">
    <text evidence="3">The sequence shown here is derived from an EMBL/GenBank/DDBJ whole genome shotgun (WGS) entry which is preliminary data.</text>
</comment>
<feature type="chain" id="PRO_5047150724" evidence="1">
    <location>
        <begin position="26"/>
        <end position="292"/>
    </location>
</feature>
<evidence type="ECO:0000256" key="1">
    <source>
        <dbReference type="SAM" id="SignalP"/>
    </source>
</evidence>
<proteinExistence type="predicted"/>
<name>A0ABX1E023_9PROT</name>